<comment type="caution">
    <text evidence="1">The sequence shown here is derived from an EMBL/GenBank/DDBJ whole genome shotgun (WGS) entry which is preliminary data.</text>
</comment>
<accession>A0ACC2VAI4</accession>
<dbReference type="Proteomes" id="UP001241377">
    <property type="component" value="Unassembled WGS sequence"/>
</dbReference>
<sequence>MSHSGRWCFLLFMKAIVFPTLLHAGEVHTTDISLDGALVLTGGSDGAVSVYNYADFMAFDMSKTCSLTPAKTIELDSTVTVGRFCPTEPTIMAVGTTHGSIYLVGENTLECIFPLSKWNVAQSTDKINIDHSSEAPNDKSPKINHDTEKLALHSSEKTPEITNSTDKTEKSPPRKPSHPSISTPNILDVAWSPDGRLIAWISAFEVHIHDRSKNTYQTLISSKPNSSPRSIAFDPTSSFFVCLGDDTVIDIYRYHYKDDMYQFKHFTTNSRMANAVPNIVDYRRISWSPDGEYVSVPTASKGQTSLVSLISRSSQWSTKVSLVGHDTCCEVVRFNPTIYAWDGGEKSDSPPAEQPMVPNAQPTNNESNDSTEQDRPHYVYNIVATAGSDMTLSIWNTIKEKPLLLLKDIAKKPISDLVWHPNGRSLLQSSMDGHVTLYNFEEHELGNPAEETIKNQLLEFSKKVIHPFEYSQPVEGTKKTPAPVIIDQRNATEQNLKPDQEPESITEELSTTENKSKKEQQVPEDEDIRPVILEPSTSTDTSQHSFSNDSPIIKRPKLTSREPAKLPKQKISTKDGKKRIQPMLISLTNGSGSTTPLSTNGHDMWNNNNTPSLPMEYEKPSYAVADSVSRKRPKNDDSTKKKRELEPIKFIGSQLQNPNTAFAAIRLAVPKVRLSFQIEQNSSAFLDVKNGSGNESTPTRITYLRNDRQLWTDFIPRYILLATKGTNFWATATADGEIYTYLLESGKRIFPPIVLGSAISFLESHEQFLLAITSVGELYVWDLNEKKIVLHSPQSIKALLDLSSKYEEDGLSKSENITMCSVTSKGIPLITLSSGSGYLFNNDLGVWHIVTESWWAFGSHYWDSLAQNRNQPDSKQEESIIALLEQKTNEEILRRSRTGRGKFMNKISKNMIMKEGFENLENSISINHLENRMLASELLGEKNDFHAFFLTYVRRISELGLKAQLLGICSELYGPEDLKLNGWKPTICEWDKRALLKELVLTCAKYRNVQRILVHYAEKIGVVAEMYG</sequence>
<dbReference type="EMBL" id="JASBWR010000094">
    <property type="protein sequence ID" value="KAJ9096292.1"/>
    <property type="molecule type" value="Genomic_DNA"/>
</dbReference>
<organism evidence="1 2">
    <name type="scientific">Naganishia cerealis</name>
    <dbReference type="NCBI Taxonomy" id="610337"/>
    <lineage>
        <taxon>Eukaryota</taxon>
        <taxon>Fungi</taxon>
        <taxon>Dikarya</taxon>
        <taxon>Basidiomycota</taxon>
        <taxon>Agaricomycotina</taxon>
        <taxon>Tremellomycetes</taxon>
        <taxon>Filobasidiales</taxon>
        <taxon>Filobasidiaceae</taxon>
        <taxon>Naganishia</taxon>
    </lineage>
</organism>
<gene>
    <name evidence="1" type="ORF">QFC19_007256</name>
</gene>
<protein>
    <submittedName>
        <fullName evidence="1">Uncharacterized protein</fullName>
    </submittedName>
</protein>
<proteinExistence type="predicted"/>
<keyword evidence="2" id="KW-1185">Reference proteome</keyword>
<reference evidence="1" key="1">
    <citation type="submission" date="2023-04" db="EMBL/GenBank/DDBJ databases">
        <title>Draft Genome sequencing of Naganishia species isolated from polar environments using Oxford Nanopore Technology.</title>
        <authorList>
            <person name="Leo P."/>
            <person name="Venkateswaran K."/>
        </authorList>
    </citation>
    <scope>NUCLEOTIDE SEQUENCE</scope>
    <source>
        <strain evidence="1">MNA-CCFEE 5261</strain>
    </source>
</reference>
<name>A0ACC2VAI4_9TREE</name>
<evidence type="ECO:0000313" key="1">
    <source>
        <dbReference type="EMBL" id="KAJ9096292.1"/>
    </source>
</evidence>
<evidence type="ECO:0000313" key="2">
    <source>
        <dbReference type="Proteomes" id="UP001241377"/>
    </source>
</evidence>